<evidence type="ECO:0000313" key="5">
    <source>
        <dbReference type="EMBL" id="MBC1794380.1"/>
    </source>
</evidence>
<evidence type="ECO:0000313" key="4">
    <source>
        <dbReference type="EMBL" id="MBC1779503.1"/>
    </source>
</evidence>
<dbReference type="Proteomes" id="UP000029844">
    <property type="component" value="Unassembled WGS sequence"/>
</dbReference>
<dbReference type="Proteomes" id="UP000519573">
    <property type="component" value="Unassembled WGS sequence"/>
</dbReference>
<evidence type="ECO:0000313" key="15">
    <source>
        <dbReference type="Proteomes" id="UP000532866"/>
    </source>
</evidence>
<evidence type="ECO:0000256" key="1">
    <source>
        <dbReference type="SAM" id="Phobius"/>
    </source>
</evidence>
<gene>
    <name evidence="2" type="ORF">EP57_01135</name>
    <name evidence="3" type="ORF">HB759_08820</name>
    <name evidence="4" type="ORF">HCA46_11695</name>
    <name evidence="5" type="ORF">HCA52_13185</name>
    <name evidence="6" type="ORF">HCA78_06605</name>
    <name evidence="7" type="ORF">HCB06_00210</name>
    <name evidence="10" type="ORF">HCB25_09245</name>
    <name evidence="8" type="ORF">HCB26_09425</name>
    <name evidence="9" type="ORF">HCB35_03980</name>
    <name evidence="11" type="ORF">HCJ81_12455</name>
</gene>
<reference evidence="2 12" key="1">
    <citation type="submission" date="2014-05" db="EMBL/GenBank/DDBJ databases">
        <title>Novel Listeriaceae from food processing environments.</title>
        <authorList>
            <person name="den Bakker H.C."/>
        </authorList>
    </citation>
    <scope>NUCLEOTIDE SEQUENCE [LARGE SCALE GENOMIC DNA]</scope>
    <source>
        <strain evidence="2 12">FSL A5-0281</strain>
    </source>
</reference>
<dbReference type="EMBL" id="JAARZA010000002">
    <property type="protein sequence ID" value="MBC2239628.1"/>
    <property type="molecule type" value="Genomic_DNA"/>
</dbReference>
<sequence length="94" mass="10563">METSKWIKFNYKSAIIFFAIMILTNLIFLPVLTGFGVDRAFGLFLLSSLGSWIGLSYVLLVKHGFYKSKKQAAVFVAVVGFVCTASCYFLIYLN</sequence>
<dbReference type="EMBL" id="JAAROL010000003">
    <property type="protein sequence ID" value="MBC1332038.1"/>
    <property type="molecule type" value="Genomic_DNA"/>
</dbReference>
<accession>A0A099WI08</accession>
<dbReference type="Proteomes" id="UP000529446">
    <property type="component" value="Unassembled WGS sequence"/>
</dbReference>
<name>A0A099WI08_9LIST</name>
<evidence type="ECO:0000313" key="10">
    <source>
        <dbReference type="EMBL" id="MBC2244249.1"/>
    </source>
</evidence>
<evidence type="ECO:0000313" key="14">
    <source>
        <dbReference type="Proteomes" id="UP000529446"/>
    </source>
</evidence>
<feature type="transmembrane region" description="Helical" evidence="1">
    <location>
        <begin position="41"/>
        <end position="60"/>
    </location>
</feature>
<dbReference type="EMBL" id="JAARUV010000004">
    <property type="protein sequence ID" value="MBC1779503.1"/>
    <property type="molecule type" value="Genomic_DNA"/>
</dbReference>
<dbReference type="STRING" id="1552123.EP57_01135"/>
<evidence type="ECO:0000313" key="13">
    <source>
        <dbReference type="Proteomes" id="UP000519573"/>
    </source>
</evidence>
<dbReference type="EMBL" id="JAARWW010000002">
    <property type="protein sequence ID" value="MBC2003427.1"/>
    <property type="molecule type" value="Genomic_DNA"/>
</dbReference>
<evidence type="ECO:0000313" key="20">
    <source>
        <dbReference type="Proteomes" id="UP000553016"/>
    </source>
</evidence>
<keyword evidence="12" id="KW-1185">Reference proteome</keyword>
<keyword evidence="1" id="KW-0812">Transmembrane</keyword>
<dbReference type="EMBL" id="JNFA01000002">
    <property type="protein sequence ID" value="KGL44592.1"/>
    <property type="molecule type" value="Genomic_DNA"/>
</dbReference>
<dbReference type="Proteomes" id="UP000539064">
    <property type="component" value="Unassembled WGS sequence"/>
</dbReference>
<evidence type="ECO:0000313" key="11">
    <source>
        <dbReference type="EMBL" id="MBC2311701.1"/>
    </source>
</evidence>
<evidence type="ECO:0000313" key="21">
    <source>
        <dbReference type="Proteomes" id="UP000565628"/>
    </source>
</evidence>
<evidence type="ECO:0000313" key="9">
    <source>
        <dbReference type="EMBL" id="MBC2239628.1"/>
    </source>
</evidence>
<comment type="caution">
    <text evidence="2">The sequence shown here is derived from an EMBL/GenBank/DDBJ whole genome shotgun (WGS) entry which is preliminary data.</text>
</comment>
<evidence type="ECO:0000313" key="12">
    <source>
        <dbReference type="Proteomes" id="UP000029844"/>
    </source>
</evidence>
<dbReference type="AlphaFoldDB" id="A0A099WI08"/>
<dbReference type="EMBL" id="JAARYY010000004">
    <property type="protein sequence ID" value="MBC2244249.1"/>
    <property type="molecule type" value="Genomic_DNA"/>
</dbReference>
<evidence type="ECO:0000313" key="19">
    <source>
        <dbReference type="Proteomes" id="UP000550367"/>
    </source>
</evidence>
<dbReference type="RefSeq" id="WP_036083360.1">
    <property type="nucleotide sequence ID" value="NZ_CBCSHQ010000008.1"/>
</dbReference>
<dbReference type="EMBL" id="JAASWV010000018">
    <property type="protein sequence ID" value="MBC2311701.1"/>
    <property type="molecule type" value="Genomic_DNA"/>
</dbReference>
<keyword evidence="1" id="KW-0472">Membrane</keyword>
<dbReference type="OrthoDB" id="2475557at2"/>
<evidence type="ECO:0000313" key="8">
    <source>
        <dbReference type="EMBL" id="MBC2166784.1"/>
    </source>
</evidence>
<feature type="transmembrane region" description="Helical" evidence="1">
    <location>
        <begin position="14"/>
        <end position="35"/>
    </location>
</feature>
<proteinExistence type="predicted"/>
<reference evidence="13 14" key="2">
    <citation type="submission" date="2020-03" db="EMBL/GenBank/DDBJ databases">
        <title>Soil Listeria distribution.</title>
        <authorList>
            <person name="Liao J."/>
            <person name="Wiedmann M."/>
        </authorList>
    </citation>
    <scope>NUCLEOTIDE SEQUENCE [LARGE SCALE GENOMIC DNA]</scope>
    <source>
        <strain evidence="11 21">FSL L7-0039</strain>
        <strain evidence="9 20">FSL L7-0149</strain>
        <strain evidence="10 19">FSL L7-0153</strain>
        <strain evidence="8 13">FSL L7-0245</strain>
        <strain evidence="7 14">FSL L7-0360</strain>
        <strain evidence="6 17">FSL L7-0435</strain>
        <strain evidence="5 16">FSL L7-0978</strain>
        <strain evidence="4 18">FSL L7-1017</strain>
        <strain evidence="3 15">FSL L7-1833</strain>
    </source>
</reference>
<dbReference type="EMBL" id="JAARXI010000001">
    <property type="protein sequence ID" value="MBC2115035.1"/>
    <property type="molecule type" value="Genomic_DNA"/>
</dbReference>
<dbReference type="Proteomes" id="UP000550367">
    <property type="component" value="Unassembled WGS sequence"/>
</dbReference>
<feature type="transmembrane region" description="Helical" evidence="1">
    <location>
        <begin position="72"/>
        <end position="93"/>
    </location>
</feature>
<evidence type="ECO:0000313" key="7">
    <source>
        <dbReference type="EMBL" id="MBC2115035.1"/>
    </source>
</evidence>
<dbReference type="Proteomes" id="UP000553016">
    <property type="component" value="Unassembled WGS sequence"/>
</dbReference>
<organism evidence="2 12">
    <name type="scientific">Listeria booriae</name>
    <dbReference type="NCBI Taxonomy" id="1552123"/>
    <lineage>
        <taxon>Bacteria</taxon>
        <taxon>Bacillati</taxon>
        <taxon>Bacillota</taxon>
        <taxon>Bacilli</taxon>
        <taxon>Bacillales</taxon>
        <taxon>Listeriaceae</taxon>
        <taxon>Listeria</taxon>
    </lineage>
</organism>
<evidence type="ECO:0000313" key="16">
    <source>
        <dbReference type="Proteomes" id="UP000539064"/>
    </source>
</evidence>
<dbReference type="GeneID" id="58716051"/>
<dbReference type="Proteomes" id="UP000532866">
    <property type="component" value="Unassembled WGS sequence"/>
</dbReference>
<dbReference type="Proteomes" id="UP000546806">
    <property type="component" value="Unassembled WGS sequence"/>
</dbReference>
<protein>
    <submittedName>
        <fullName evidence="2">Uncharacterized protein</fullName>
    </submittedName>
</protein>
<dbReference type="Proteomes" id="UP000565628">
    <property type="component" value="Unassembled WGS sequence"/>
</dbReference>
<dbReference type="EMBL" id="JAARVG010000013">
    <property type="protein sequence ID" value="MBC1794380.1"/>
    <property type="molecule type" value="Genomic_DNA"/>
</dbReference>
<evidence type="ECO:0000313" key="6">
    <source>
        <dbReference type="EMBL" id="MBC2003427.1"/>
    </source>
</evidence>
<evidence type="ECO:0000313" key="18">
    <source>
        <dbReference type="Proteomes" id="UP000547643"/>
    </source>
</evidence>
<keyword evidence="1" id="KW-1133">Transmembrane helix</keyword>
<dbReference type="Proteomes" id="UP000547643">
    <property type="component" value="Unassembled WGS sequence"/>
</dbReference>
<evidence type="ECO:0000313" key="2">
    <source>
        <dbReference type="EMBL" id="KGL44592.1"/>
    </source>
</evidence>
<evidence type="ECO:0000313" key="17">
    <source>
        <dbReference type="Proteomes" id="UP000546806"/>
    </source>
</evidence>
<dbReference type="EMBL" id="JAARYH010000003">
    <property type="protein sequence ID" value="MBC2166784.1"/>
    <property type="molecule type" value="Genomic_DNA"/>
</dbReference>
<evidence type="ECO:0000313" key="3">
    <source>
        <dbReference type="EMBL" id="MBC1332038.1"/>
    </source>
</evidence>